<evidence type="ECO:0000313" key="2">
    <source>
        <dbReference type="EMBL" id="GFH47074.1"/>
    </source>
</evidence>
<proteinExistence type="predicted"/>
<dbReference type="EMBL" id="BLLK01000022">
    <property type="protein sequence ID" value="GFH47074.1"/>
    <property type="molecule type" value="Genomic_DNA"/>
</dbReference>
<feature type="compositionally biased region" description="Low complexity" evidence="1">
    <location>
        <begin position="413"/>
        <end position="422"/>
    </location>
</feature>
<reference evidence="2 3" key="1">
    <citation type="journal article" date="2021" name="Sci. Rep.">
        <title>The genome of the diatom Chaetoceros tenuissimus carries an ancient integrated fragment of an extant virus.</title>
        <authorList>
            <person name="Hongo Y."/>
            <person name="Kimura K."/>
            <person name="Takaki Y."/>
            <person name="Yoshida Y."/>
            <person name="Baba S."/>
            <person name="Kobayashi G."/>
            <person name="Nagasaki K."/>
            <person name="Hano T."/>
            <person name="Tomaru Y."/>
        </authorList>
    </citation>
    <scope>NUCLEOTIDE SEQUENCE [LARGE SCALE GENOMIC DNA]</scope>
    <source>
        <strain evidence="2 3">NIES-3715</strain>
    </source>
</reference>
<evidence type="ECO:0000313" key="3">
    <source>
        <dbReference type="Proteomes" id="UP001054902"/>
    </source>
</evidence>
<keyword evidence="3" id="KW-1185">Reference proteome</keyword>
<gene>
    <name evidence="2" type="ORF">CTEN210_03549</name>
</gene>
<dbReference type="AlphaFoldDB" id="A0AAD3H235"/>
<protein>
    <submittedName>
        <fullName evidence="2">Uncharacterized protein</fullName>
    </submittedName>
</protein>
<sequence length="440" mass="49171">MATGNEVGPAGPFEINDGTIELQSRRGGSACPCSYVSTKCTSTIDGNTVDCGDIVVNGTAATAGGVDNYPDVTLDYTMELCNYNDYPMEFSRSQSSEDGESNYMLFWFNDPWPDRTYIEEERFCEIGQGCGEAVRLEKQTCLSIPQRSVTTTTRRSEYFMQAQLNGPLVDENTGRRVDDGFCYAYAFDPISFRYDYGDGECRVNTEISCKVVDSNGVATEESCAERIEAMNRGEEAIEIFDSIIEGRACNNNARDSFLQYEQCNFKVSTYERNRRGRLRRVTVKYDDRFVPPDNVANPATPMRPNECQEFSYEKEIDPRQPNFHQINIQGMLFNNFNGNMSFFRDKDCHDFSFENLPIVTVEPIVIPEAPSDSPSISQTPSSKPSMSMKPSPTPSVSPSKSMIGKGGKGGKGSNSWSYSYKSPTNGGSRTRVLNARNRKK</sequence>
<evidence type="ECO:0000256" key="1">
    <source>
        <dbReference type="SAM" id="MobiDB-lite"/>
    </source>
</evidence>
<name>A0AAD3H235_9STRA</name>
<accession>A0AAD3H235</accession>
<feature type="region of interest" description="Disordered" evidence="1">
    <location>
        <begin position="367"/>
        <end position="440"/>
    </location>
</feature>
<organism evidence="2 3">
    <name type="scientific">Chaetoceros tenuissimus</name>
    <dbReference type="NCBI Taxonomy" id="426638"/>
    <lineage>
        <taxon>Eukaryota</taxon>
        <taxon>Sar</taxon>
        <taxon>Stramenopiles</taxon>
        <taxon>Ochrophyta</taxon>
        <taxon>Bacillariophyta</taxon>
        <taxon>Coscinodiscophyceae</taxon>
        <taxon>Chaetocerotophycidae</taxon>
        <taxon>Chaetocerotales</taxon>
        <taxon>Chaetocerotaceae</taxon>
        <taxon>Chaetoceros</taxon>
    </lineage>
</organism>
<feature type="compositionally biased region" description="Low complexity" evidence="1">
    <location>
        <begin position="370"/>
        <end position="403"/>
    </location>
</feature>
<comment type="caution">
    <text evidence="2">The sequence shown here is derived from an EMBL/GenBank/DDBJ whole genome shotgun (WGS) entry which is preliminary data.</text>
</comment>
<dbReference type="Proteomes" id="UP001054902">
    <property type="component" value="Unassembled WGS sequence"/>
</dbReference>